<dbReference type="InterPro" id="IPR041916">
    <property type="entry name" value="Anti_sigma_zinc_sf"/>
</dbReference>
<dbReference type="Gene3D" id="1.10.10.1320">
    <property type="entry name" value="Anti-sigma factor, zinc-finger domain"/>
    <property type="match status" value="1"/>
</dbReference>
<reference evidence="3" key="1">
    <citation type="journal article" date="2010" name="Int. J. Syst. Evol. Microbiol.">
        <title>Porticoccus litoralis gen. nov., sp. nov., a gammaproteobacterium isolated from the Yellow Sea.</title>
        <authorList>
            <person name="Oh H.M."/>
            <person name="Kim H."/>
            <person name="Kim K.M."/>
            <person name="Min G.S."/>
            <person name="Cho J.C."/>
        </authorList>
    </citation>
    <scope>NUCLEOTIDE SEQUENCE</scope>
    <source>
        <strain evidence="3">DSM 25064</strain>
    </source>
</reference>
<keyword evidence="1" id="KW-1133">Transmembrane helix</keyword>
<dbReference type="NCBIfam" id="TIGR02451">
    <property type="entry name" value="anti_sig_ChrR"/>
    <property type="match status" value="1"/>
</dbReference>
<dbReference type="InterPro" id="IPR012807">
    <property type="entry name" value="Anti-sigma_ChrR"/>
</dbReference>
<dbReference type="InterPro" id="IPR014710">
    <property type="entry name" value="RmlC-like_jellyroll"/>
</dbReference>
<organism evidence="3 4">
    <name type="scientific">Porticoccus litoralis</name>
    <dbReference type="NCBI Taxonomy" id="434086"/>
    <lineage>
        <taxon>Bacteria</taxon>
        <taxon>Pseudomonadati</taxon>
        <taxon>Pseudomonadota</taxon>
        <taxon>Gammaproteobacteria</taxon>
        <taxon>Cellvibrionales</taxon>
        <taxon>Porticoccaceae</taxon>
        <taxon>Porticoccus</taxon>
    </lineage>
</organism>
<dbReference type="EMBL" id="JAUUUU010000001">
    <property type="protein sequence ID" value="MDP1519723.1"/>
    <property type="molecule type" value="Genomic_DNA"/>
</dbReference>
<name>A0AAW8AZJ4_9GAMM</name>
<dbReference type="RefSeq" id="WP_305169233.1">
    <property type="nucleotide sequence ID" value="NZ_JAUUUU010000001.1"/>
</dbReference>
<reference evidence="3" key="2">
    <citation type="submission" date="2023-08" db="EMBL/GenBank/DDBJ databases">
        <authorList>
            <person name="Luo J."/>
        </authorList>
    </citation>
    <scope>NUCLEOTIDE SEQUENCE</scope>
    <source>
        <strain evidence="3">DSM 25064</strain>
    </source>
</reference>
<dbReference type="InterPro" id="IPR011051">
    <property type="entry name" value="RmlC_Cupin_sf"/>
</dbReference>
<sequence length="214" mass="23160">MNIKHHLDEATLFSYVAGAVGQGAALVVACHLSVCEHCQHRVRKLETIGGALLEKGSLSAVSDNSLLHVLERLDAEPLETSVISAPQDSEVPRPLASYVGDSLDDIPWKKVVSGLWIHNLPSQGEGVTRLLRVAPGKTAFPHTHRGSELTQLLRGSYSDDVGRFSSGDVADLDDRITHQPLVDSDHDCICLIATEFPLRYTSLMGKLAQPLLGL</sequence>
<keyword evidence="4" id="KW-1185">Reference proteome</keyword>
<dbReference type="AlphaFoldDB" id="A0AAW8AZJ4"/>
<dbReference type="Gene3D" id="2.60.120.10">
    <property type="entry name" value="Jelly Rolls"/>
    <property type="match status" value="1"/>
</dbReference>
<evidence type="ECO:0000313" key="4">
    <source>
        <dbReference type="Proteomes" id="UP001178354"/>
    </source>
</evidence>
<evidence type="ECO:0000256" key="1">
    <source>
        <dbReference type="SAM" id="Phobius"/>
    </source>
</evidence>
<gene>
    <name evidence="3" type="ORF">Q8A57_01935</name>
</gene>
<dbReference type="InterPro" id="IPR025979">
    <property type="entry name" value="ChrR-like_cupin_dom"/>
</dbReference>
<dbReference type="SUPFAM" id="SSF51182">
    <property type="entry name" value="RmlC-like cupins"/>
    <property type="match status" value="1"/>
</dbReference>
<dbReference type="Proteomes" id="UP001178354">
    <property type="component" value="Unassembled WGS sequence"/>
</dbReference>
<keyword evidence="1" id="KW-0812">Transmembrane</keyword>
<keyword evidence="1" id="KW-0472">Membrane</keyword>
<feature type="domain" description="ChrR-like cupin" evidence="2">
    <location>
        <begin position="103"/>
        <end position="194"/>
    </location>
</feature>
<dbReference type="Pfam" id="PF12973">
    <property type="entry name" value="Cupin_7"/>
    <property type="match status" value="1"/>
</dbReference>
<evidence type="ECO:0000313" key="3">
    <source>
        <dbReference type="EMBL" id="MDP1519723.1"/>
    </source>
</evidence>
<proteinExistence type="predicted"/>
<dbReference type="CDD" id="cd20301">
    <property type="entry name" value="cupin_ChrR"/>
    <property type="match status" value="1"/>
</dbReference>
<accession>A0AAW8AZJ4</accession>
<dbReference type="PROSITE" id="PS51257">
    <property type="entry name" value="PROKAR_LIPOPROTEIN"/>
    <property type="match status" value="1"/>
</dbReference>
<comment type="caution">
    <text evidence="3">The sequence shown here is derived from an EMBL/GenBank/DDBJ whole genome shotgun (WGS) entry which is preliminary data.</text>
</comment>
<feature type="transmembrane region" description="Helical" evidence="1">
    <location>
        <begin position="12"/>
        <end position="34"/>
    </location>
</feature>
<evidence type="ECO:0000259" key="2">
    <source>
        <dbReference type="Pfam" id="PF12973"/>
    </source>
</evidence>
<protein>
    <submittedName>
        <fullName evidence="3">ChrR family anti-sigma-E factor</fullName>
    </submittedName>
</protein>